<sequence length="161" mass="18713">MRNIKTPRTRLRGLVTEDLTSLIELMQDNDIVKHTGWRKPMAEDIIAEKLEAWKALEGNLGVWGAEHLADKELVGWFMMRYVEDQAPELGFMIRKKYWQQGFASEIAGTLLDYGHHELKLQKILAQCDRTNIASQKTLERCGMSLVREDDETCFYESCQNY</sequence>
<dbReference type="InterPro" id="IPR051531">
    <property type="entry name" value="N-acetyltransferase"/>
</dbReference>
<name>A0A1Y6CKQ4_9BACT</name>
<dbReference type="Proteomes" id="UP000192907">
    <property type="component" value="Unassembled WGS sequence"/>
</dbReference>
<dbReference type="PROSITE" id="PS51186">
    <property type="entry name" value="GNAT"/>
    <property type="match status" value="1"/>
</dbReference>
<dbReference type="PANTHER" id="PTHR43792:SF1">
    <property type="entry name" value="N-ACETYLTRANSFERASE DOMAIN-CONTAINING PROTEIN"/>
    <property type="match status" value="1"/>
</dbReference>
<evidence type="ECO:0000259" key="1">
    <source>
        <dbReference type="PROSITE" id="PS51186"/>
    </source>
</evidence>
<gene>
    <name evidence="2" type="ORF">SAMN06296036_12087</name>
</gene>
<dbReference type="PANTHER" id="PTHR43792">
    <property type="entry name" value="GNAT FAMILY, PUTATIVE (AFU_ORTHOLOGUE AFUA_3G00765)-RELATED-RELATED"/>
    <property type="match status" value="1"/>
</dbReference>
<organism evidence="2 3">
    <name type="scientific">Pseudobacteriovorax antillogorgiicola</name>
    <dbReference type="NCBI Taxonomy" id="1513793"/>
    <lineage>
        <taxon>Bacteria</taxon>
        <taxon>Pseudomonadati</taxon>
        <taxon>Bdellovibrionota</taxon>
        <taxon>Oligoflexia</taxon>
        <taxon>Oligoflexales</taxon>
        <taxon>Pseudobacteriovoracaceae</taxon>
        <taxon>Pseudobacteriovorax</taxon>
    </lineage>
</organism>
<dbReference type="Pfam" id="PF13302">
    <property type="entry name" value="Acetyltransf_3"/>
    <property type="match status" value="1"/>
</dbReference>
<evidence type="ECO:0000313" key="2">
    <source>
        <dbReference type="EMBL" id="SMF60073.1"/>
    </source>
</evidence>
<dbReference type="STRING" id="1513793.SAMN06296036_12087"/>
<dbReference type="EMBL" id="FWZT01000020">
    <property type="protein sequence ID" value="SMF60073.1"/>
    <property type="molecule type" value="Genomic_DNA"/>
</dbReference>
<feature type="domain" description="N-acetyltransferase" evidence="1">
    <location>
        <begin position="9"/>
        <end position="161"/>
    </location>
</feature>
<dbReference type="RefSeq" id="WP_159455564.1">
    <property type="nucleotide sequence ID" value="NZ_FWZT01000020.1"/>
</dbReference>
<dbReference type="AlphaFoldDB" id="A0A1Y6CKQ4"/>
<protein>
    <submittedName>
        <fullName evidence="2">Protein N-acetyltransferase, RimJ/RimL family</fullName>
    </submittedName>
</protein>
<dbReference type="InterPro" id="IPR016181">
    <property type="entry name" value="Acyl_CoA_acyltransferase"/>
</dbReference>
<dbReference type="GO" id="GO:0016747">
    <property type="term" value="F:acyltransferase activity, transferring groups other than amino-acyl groups"/>
    <property type="evidence" value="ECO:0007669"/>
    <property type="project" value="InterPro"/>
</dbReference>
<reference evidence="3" key="1">
    <citation type="submission" date="2017-04" db="EMBL/GenBank/DDBJ databases">
        <authorList>
            <person name="Varghese N."/>
            <person name="Submissions S."/>
        </authorList>
    </citation>
    <scope>NUCLEOTIDE SEQUENCE [LARGE SCALE GENOMIC DNA]</scope>
    <source>
        <strain evidence="3">RKEM611</strain>
    </source>
</reference>
<dbReference type="Gene3D" id="3.40.630.30">
    <property type="match status" value="1"/>
</dbReference>
<keyword evidence="2" id="KW-0808">Transferase</keyword>
<evidence type="ECO:0000313" key="3">
    <source>
        <dbReference type="Proteomes" id="UP000192907"/>
    </source>
</evidence>
<proteinExistence type="predicted"/>
<accession>A0A1Y6CKQ4</accession>
<keyword evidence="3" id="KW-1185">Reference proteome</keyword>
<dbReference type="InterPro" id="IPR000182">
    <property type="entry name" value="GNAT_dom"/>
</dbReference>
<dbReference type="SUPFAM" id="SSF55729">
    <property type="entry name" value="Acyl-CoA N-acyltransferases (Nat)"/>
    <property type="match status" value="1"/>
</dbReference>